<evidence type="ECO:0000313" key="2">
    <source>
        <dbReference type="EMBL" id="CAE7589080.1"/>
    </source>
</evidence>
<dbReference type="OrthoDB" id="438507at2759"/>
<dbReference type="Proteomes" id="UP000601435">
    <property type="component" value="Unassembled WGS sequence"/>
</dbReference>
<feature type="compositionally biased region" description="Polar residues" evidence="1">
    <location>
        <begin position="440"/>
        <end position="455"/>
    </location>
</feature>
<dbReference type="SUPFAM" id="SSF56219">
    <property type="entry name" value="DNase I-like"/>
    <property type="match status" value="1"/>
</dbReference>
<evidence type="ECO:0000313" key="3">
    <source>
        <dbReference type="Proteomes" id="UP000601435"/>
    </source>
</evidence>
<dbReference type="Gene3D" id="3.60.10.10">
    <property type="entry name" value="Endonuclease/exonuclease/phosphatase"/>
    <property type="match status" value="1"/>
</dbReference>
<gene>
    <name evidence="2" type="primary">Riok1</name>
    <name evidence="2" type="ORF">SNEC2469_LOCUS17027</name>
</gene>
<dbReference type="EMBL" id="CAJNJA010027926">
    <property type="protein sequence ID" value="CAE7589080.1"/>
    <property type="molecule type" value="Genomic_DNA"/>
</dbReference>
<reference evidence="2" key="1">
    <citation type="submission" date="2021-02" db="EMBL/GenBank/DDBJ databases">
        <authorList>
            <person name="Dougan E. K."/>
            <person name="Rhodes N."/>
            <person name="Thang M."/>
            <person name="Chan C."/>
        </authorList>
    </citation>
    <scope>NUCLEOTIDE SEQUENCE</scope>
</reference>
<accession>A0A812UQ60</accession>
<dbReference type="InterPro" id="IPR036691">
    <property type="entry name" value="Endo/exonu/phosph_ase_sf"/>
</dbReference>
<dbReference type="AlphaFoldDB" id="A0A812UQ60"/>
<sequence>MWEDAAHYFIHSGTSAKDHNQAGLLTIISKRIVDKGSLRYVSAIDGRLMRVQFKHGPRQVDVINFYQHTWRPTKHVQSLRHKAWDSLTQQIQAVPLRSRLLVGGDFNTPCTASHPHAGPNVLPKPDHGIQDADDLQAIVQGLDLVFLNTFSQAVQAHTYQWNQQRSQIDFWLTRRLQAGGKAKLAGPMPDFHVGRWRGGPRHTPVQASLMYHWQPWEHRKFQHLTNQTEVDRFDILRASSAADDPRIPRFRADVQTLVNQGPLSIEQLQTKVFELACIHFPKRPPQRAAKPWQDGTHTHYAETMWGHFRARSAIIRRLTKPNLKPTFILRTTFRRRNNGFARFCKAAGGSHLGRESFSGDRPFYPVRSTALEHVDSQRHRCSVYIRCAVPTQAMDPQAHQVPPPTVHTPREVAVEEAETAAAPEMFGPLLGKRATPAAESDQQSTTERPNKSGKQNEGGKGKGPNKRQPGRYRGGGRSSLQGEQDGGLNRETFKLVARALVHQQEAIDTLRLSTGWIWWLRIPEPTVIPTLIEAAELWREQVTKKDSKLRDTPLKQAMFWSLMQFVINTLEQPSEANTTLAKNSGWIDSSGRWVYQRWNPELRALEVDSSRSALTHEELLRTIKEIQSLIHPETLSRFHVLRQLEPQMEGQTVRVMMDIALRCPEATQLFQGLTTLQGNSSLQLVGLQFKRSTMQRPPLIKQHAALEVHAVRHPPMLLMLQFSRYSFGSTGLDSCNITYTVEAAILHRGRFTC</sequence>
<feature type="region of interest" description="Disordered" evidence="1">
    <location>
        <begin position="433"/>
        <end position="486"/>
    </location>
</feature>
<comment type="caution">
    <text evidence="2">The sequence shown here is derived from an EMBL/GenBank/DDBJ whole genome shotgun (WGS) entry which is preliminary data.</text>
</comment>
<organism evidence="2 3">
    <name type="scientific">Symbiodinium necroappetens</name>
    <dbReference type="NCBI Taxonomy" id="1628268"/>
    <lineage>
        <taxon>Eukaryota</taxon>
        <taxon>Sar</taxon>
        <taxon>Alveolata</taxon>
        <taxon>Dinophyceae</taxon>
        <taxon>Suessiales</taxon>
        <taxon>Symbiodiniaceae</taxon>
        <taxon>Symbiodinium</taxon>
    </lineage>
</organism>
<proteinExistence type="predicted"/>
<evidence type="ECO:0000256" key="1">
    <source>
        <dbReference type="SAM" id="MobiDB-lite"/>
    </source>
</evidence>
<name>A0A812UQ60_9DINO</name>
<protein>
    <submittedName>
        <fullName evidence="2">Riok1 protein</fullName>
    </submittedName>
</protein>
<keyword evidence="3" id="KW-1185">Reference proteome</keyword>